<dbReference type="Proteomes" id="UP000265768">
    <property type="component" value="Unassembled WGS sequence"/>
</dbReference>
<proteinExistence type="predicted"/>
<keyword evidence="3" id="KW-1185">Reference proteome</keyword>
<keyword evidence="1" id="KW-0472">Membrane</keyword>
<feature type="transmembrane region" description="Helical" evidence="1">
    <location>
        <begin position="6"/>
        <end position="24"/>
    </location>
</feature>
<gene>
    <name evidence="2" type="ORF">D5H75_15220</name>
</gene>
<protein>
    <submittedName>
        <fullName evidence="2">Uncharacterized protein</fullName>
    </submittedName>
</protein>
<keyword evidence="1" id="KW-0812">Transmembrane</keyword>
<comment type="caution">
    <text evidence="2">The sequence shown here is derived from an EMBL/GenBank/DDBJ whole genome shotgun (WGS) entry which is preliminary data.</text>
</comment>
<dbReference type="EMBL" id="QZEY01000004">
    <property type="protein sequence ID" value="RJL32806.1"/>
    <property type="molecule type" value="Genomic_DNA"/>
</dbReference>
<sequence length="272" mass="30754">MLLRVGAVIAISGMVLTVVVDAYLRIEQAVERQREREAGLLETQRRLADVLASLKALGDASPACHDFLVGVAEDWRRAEERNSVFMLWILEDQQREFRARLRNLAEGRTTMDRRTERAFRSSGLADFVEMHVLSATHVEYWRTPPGRRYLRIQKDAQRTGLRVRRVLVLPPGDAARWADVVADQLAAGIELSLILAEEIPAEYDWFLRKDRALLTDRGGVTGVFLPSSSAEQPPAAYEGFFTTEIQQVLETRHILETLAAYEHAPSELYPAA</sequence>
<organism evidence="2 3">
    <name type="scientific">Bailinhaonella thermotolerans</name>
    <dbReference type="NCBI Taxonomy" id="1070861"/>
    <lineage>
        <taxon>Bacteria</taxon>
        <taxon>Bacillati</taxon>
        <taxon>Actinomycetota</taxon>
        <taxon>Actinomycetes</taxon>
        <taxon>Streptosporangiales</taxon>
        <taxon>Streptosporangiaceae</taxon>
        <taxon>Bailinhaonella</taxon>
    </lineage>
</organism>
<keyword evidence="1" id="KW-1133">Transmembrane helix</keyword>
<evidence type="ECO:0000256" key="1">
    <source>
        <dbReference type="SAM" id="Phobius"/>
    </source>
</evidence>
<dbReference type="AlphaFoldDB" id="A0A3A4AZ58"/>
<reference evidence="2 3" key="1">
    <citation type="submission" date="2018-09" db="EMBL/GenBank/DDBJ databases">
        <title>YIM 75507 draft genome.</title>
        <authorList>
            <person name="Tang S."/>
            <person name="Feng Y."/>
        </authorList>
    </citation>
    <scope>NUCLEOTIDE SEQUENCE [LARGE SCALE GENOMIC DNA]</scope>
    <source>
        <strain evidence="2 3">YIM 75507</strain>
    </source>
</reference>
<name>A0A3A4AZ58_9ACTN</name>
<accession>A0A3A4AZ58</accession>
<evidence type="ECO:0000313" key="2">
    <source>
        <dbReference type="EMBL" id="RJL32806.1"/>
    </source>
</evidence>
<evidence type="ECO:0000313" key="3">
    <source>
        <dbReference type="Proteomes" id="UP000265768"/>
    </source>
</evidence>